<dbReference type="Gene3D" id="1.10.1410.40">
    <property type="match status" value="1"/>
</dbReference>
<protein>
    <recommendedName>
        <fullName evidence="1">Mab-21-like HhH/H2TH-like domain-containing protein</fullName>
    </recommendedName>
</protein>
<dbReference type="PANTHER" id="PTHR10656">
    <property type="entry name" value="CELL FATE DETERMINING PROTEIN MAB21-RELATED"/>
    <property type="match status" value="1"/>
</dbReference>
<dbReference type="SMART" id="SM01265">
    <property type="entry name" value="Mab-21"/>
    <property type="match status" value="1"/>
</dbReference>
<evidence type="ECO:0000313" key="3">
    <source>
        <dbReference type="Proteomes" id="UP000828390"/>
    </source>
</evidence>
<gene>
    <name evidence="2" type="ORF">DPMN_092339</name>
</gene>
<dbReference type="EMBL" id="JAIWYP010000003">
    <property type="protein sequence ID" value="KAH3849935.1"/>
    <property type="molecule type" value="Genomic_DNA"/>
</dbReference>
<keyword evidence="3" id="KW-1185">Reference proteome</keyword>
<evidence type="ECO:0000259" key="1">
    <source>
        <dbReference type="Pfam" id="PF20266"/>
    </source>
</evidence>
<sequence>MISSFYKEESREICMLMNILGYSQKQREARVEAYSLTAIHQCNDKEDCIGTGSKIEGVAGRLESDFDVMYVPTNVICIESGTVDAKEFSSKTILRIDTAYSAQAYCRLKKEIVRAHCPEAIVKSLTPDGHGNDLLSSDLYYEHTKRDAQIAGGVFKPRSGPACPVTDGTLDYDYVHALRCHIPSLLRQWAERYRLWPPDNIVQMIESMGGFVTPVGFKESTFTHLEWRICFSSGETELMHNLNDTQLKLYVLLKMIVKHVLNPQKKEITSYMVKNLILHLAENNEQKLFHEQNLLHWLKAALSKLKTAISDKRLSSYMIPMRNLMACSRLEASQQRTWIKTIKDMISEGPRIILRLQKLRTAIICFGEPLLWYTKLKLELELLELYFCRRLFELEYENSSKESDTVIREILRRKNEILRDVQRCLRNEGSRRECWNDLHKIAKSMLD</sequence>
<proteinExistence type="predicted"/>
<comment type="caution">
    <text evidence="2">The sequence shown here is derived from an EMBL/GenBank/DDBJ whole genome shotgun (WGS) entry which is preliminary data.</text>
</comment>
<dbReference type="Pfam" id="PF20266">
    <property type="entry name" value="Mab-21_C"/>
    <property type="match status" value="1"/>
</dbReference>
<dbReference type="AlphaFoldDB" id="A0A9D4L155"/>
<evidence type="ECO:0000313" key="2">
    <source>
        <dbReference type="EMBL" id="KAH3849935.1"/>
    </source>
</evidence>
<reference evidence="2" key="1">
    <citation type="journal article" date="2019" name="bioRxiv">
        <title>The Genome of the Zebra Mussel, Dreissena polymorpha: A Resource for Invasive Species Research.</title>
        <authorList>
            <person name="McCartney M.A."/>
            <person name="Auch B."/>
            <person name="Kono T."/>
            <person name="Mallez S."/>
            <person name="Zhang Y."/>
            <person name="Obille A."/>
            <person name="Becker A."/>
            <person name="Abrahante J.E."/>
            <person name="Garbe J."/>
            <person name="Badalamenti J.P."/>
            <person name="Herman A."/>
            <person name="Mangelson H."/>
            <person name="Liachko I."/>
            <person name="Sullivan S."/>
            <person name="Sone E.D."/>
            <person name="Koren S."/>
            <person name="Silverstein K.A.T."/>
            <person name="Beckman K.B."/>
            <person name="Gohl D.M."/>
        </authorList>
    </citation>
    <scope>NUCLEOTIDE SEQUENCE</scope>
    <source>
        <strain evidence="2">Duluth1</strain>
        <tissue evidence="2">Whole animal</tissue>
    </source>
</reference>
<organism evidence="2 3">
    <name type="scientific">Dreissena polymorpha</name>
    <name type="common">Zebra mussel</name>
    <name type="synonym">Mytilus polymorpha</name>
    <dbReference type="NCBI Taxonomy" id="45954"/>
    <lineage>
        <taxon>Eukaryota</taxon>
        <taxon>Metazoa</taxon>
        <taxon>Spiralia</taxon>
        <taxon>Lophotrochozoa</taxon>
        <taxon>Mollusca</taxon>
        <taxon>Bivalvia</taxon>
        <taxon>Autobranchia</taxon>
        <taxon>Heteroconchia</taxon>
        <taxon>Euheterodonta</taxon>
        <taxon>Imparidentia</taxon>
        <taxon>Neoheterodontei</taxon>
        <taxon>Myida</taxon>
        <taxon>Dreissenoidea</taxon>
        <taxon>Dreissenidae</taxon>
        <taxon>Dreissena</taxon>
    </lineage>
</organism>
<feature type="domain" description="Mab-21-like HhH/H2TH-like" evidence="1">
    <location>
        <begin position="253"/>
        <end position="342"/>
    </location>
</feature>
<dbReference type="PANTHER" id="PTHR10656:SF69">
    <property type="entry name" value="MAB-21-LIKE HHH_H2TH-LIKE DOMAIN-CONTAINING PROTEIN"/>
    <property type="match status" value="1"/>
</dbReference>
<dbReference type="InterPro" id="IPR046906">
    <property type="entry name" value="Mab-21_HhH/H2TH-like"/>
</dbReference>
<dbReference type="InterPro" id="IPR024810">
    <property type="entry name" value="MAB21L/cGLR"/>
</dbReference>
<name>A0A9D4L155_DREPO</name>
<dbReference type="OrthoDB" id="6151876at2759"/>
<reference evidence="2" key="2">
    <citation type="submission" date="2020-11" db="EMBL/GenBank/DDBJ databases">
        <authorList>
            <person name="McCartney M.A."/>
            <person name="Auch B."/>
            <person name="Kono T."/>
            <person name="Mallez S."/>
            <person name="Becker A."/>
            <person name="Gohl D.M."/>
            <person name="Silverstein K.A.T."/>
            <person name="Koren S."/>
            <person name="Bechman K.B."/>
            <person name="Herman A."/>
            <person name="Abrahante J.E."/>
            <person name="Garbe J."/>
        </authorList>
    </citation>
    <scope>NUCLEOTIDE SEQUENCE</scope>
    <source>
        <strain evidence="2">Duluth1</strain>
        <tissue evidence="2">Whole animal</tissue>
    </source>
</reference>
<dbReference type="Proteomes" id="UP000828390">
    <property type="component" value="Unassembled WGS sequence"/>
</dbReference>
<accession>A0A9D4L155</accession>